<evidence type="ECO:0000313" key="3">
    <source>
        <dbReference type="EMBL" id="MUZ76235.1"/>
    </source>
</evidence>
<proteinExistence type="predicted"/>
<dbReference type="InterPro" id="IPR050073">
    <property type="entry name" value="2-IPM_HCS-like"/>
</dbReference>
<reference evidence="3 4" key="1">
    <citation type="submission" date="2019-12" db="EMBL/GenBank/DDBJ databases">
        <title>Whole-genome sequencing of Allorhizobium vitis.</title>
        <authorList>
            <person name="Gan H.M."/>
            <person name="Szegedi E."/>
            <person name="Burr T."/>
            <person name="Savka M.A."/>
        </authorList>
    </citation>
    <scope>NUCLEOTIDE SEQUENCE [LARGE SCALE GENOMIC DNA]</scope>
    <source>
        <strain evidence="3 4">CG516</strain>
    </source>
</reference>
<organism evidence="3 4">
    <name type="scientific">Agrobacterium vitis</name>
    <name type="common">Rhizobium vitis</name>
    <dbReference type="NCBI Taxonomy" id="373"/>
    <lineage>
        <taxon>Bacteria</taxon>
        <taxon>Pseudomonadati</taxon>
        <taxon>Pseudomonadota</taxon>
        <taxon>Alphaproteobacteria</taxon>
        <taxon>Hyphomicrobiales</taxon>
        <taxon>Rhizobiaceae</taxon>
        <taxon>Rhizobium/Agrobacterium group</taxon>
        <taxon>Agrobacterium</taxon>
    </lineage>
</organism>
<comment type="caution">
    <text evidence="3">The sequence shown here is derived from an EMBL/GenBank/DDBJ whole genome shotgun (WGS) entry which is preliminary data.</text>
</comment>
<dbReference type="Gene3D" id="3.20.20.70">
    <property type="entry name" value="Aldolase class I"/>
    <property type="match status" value="1"/>
</dbReference>
<dbReference type="Pfam" id="PF00682">
    <property type="entry name" value="HMGL-like"/>
    <property type="match status" value="1"/>
</dbReference>
<sequence length="422" mass="45548">MSDLIRESTQRGHVIIHEEVARDGAQGKTLLNGEQRTQIAKRQCALFRDAAAHHLVFNAGFPSAGKEEFNATRHVVLNVEECYVGAAGRATRADVDILLSAVEGAKYGRIFIAVPASDRMSQTMLHCDAAQAARSAADMVRYAKDRRPDLCVDVALADACRCDAKRIADTASVLSDAGMSMAIICDTVGSLYPVEARSYFKSLLMRADPNASFVAHMHNDLGFGLMNTLEALSAGALGLTSSWLSLGERAGMAATEQLLFLLSYEPQRLVERLGVRTPPWRREIDLKLIPSLARYVSDATGRTLGVTDPIVGTGVNSISTGTPFANPELFQPFDPQEVLGIAPRVHLTALASKRVVASVATDLGMTLNDDEILATLLWLKAEAFSRGTAVLKREDLLAYLREQRFGGEAGLPAYGCPSRATA</sequence>
<dbReference type="InterPro" id="IPR013785">
    <property type="entry name" value="Aldolase_TIM"/>
</dbReference>
<gene>
    <name evidence="3" type="ORF">GOZ90_26785</name>
</gene>
<keyword evidence="1" id="KW-0464">Manganese</keyword>
<evidence type="ECO:0000259" key="2">
    <source>
        <dbReference type="PROSITE" id="PS50991"/>
    </source>
</evidence>
<protein>
    <submittedName>
        <fullName evidence="3">Isopropylmalate/homocitrate/citramalate synthase</fullName>
    </submittedName>
</protein>
<dbReference type="GO" id="GO:0003852">
    <property type="term" value="F:2-isopropylmalate synthase activity"/>
    <property type="evidence" value="ECO:0007669"/>
    <property type="project" value="TreeGrafter"/>
</dbReference>
<dbReference type="AlphaFoldDB" id="A0A6L6VNK5"/>
<dbReference type="PANTHER" id="PTHR10277">
    <property type="entry name" value="HOMOCITRATE SYNTHASE-RELATED"/>
    <property type="match status" value="1"/>
</dbReference>
<dbReference type="InterPro" id="IPR000891">
    <property type="entry name" value="PYR_CT"/>
</dbReference>
<feature type="domain" description="Pyruvate carboxyltransferase" evidence="2">
    <location>
        <begin position="14"/>
        <end position="290"/>
    </location>
</feature>
<evidence type="ECO:0000313" key="4">
    <source>
        <dbReference type="Proteomes" id="UP000477951"/>
    </source>
</evidence>
<dbReference type="PANTHER" id="PTHR10277:SF9">
    <property type="entry name" value="2-ISOPROPYLMALATE SYNTHASE 1, CHLOROPLASTIC-RELATED"/>
    <property type="match status" value="1"/>
</dbReference>
<dbReference type="EMBL" id="WPHR01000058">
    <property type="protein sequence ID" value="MUZ76235.1"/>
    <property type="molecule type" value="Genomic_DNA"/>
</dbReference>
<dbReference type="SUPFAM" id="SSF51569">
    <property type="entry name" value="Aldolase"/>
    <property type="match status" value="1"/>
</dbReference>
<evidence type="ECO:0000256" key="1">
    <source>
        <dbReference type="ARBA" id="ARBA00023211"/>
    </source>
</evidence>
<dbReference type="PROSITE" id="PS50991">
    <property type="entry name" value="PYR_CT"/>
    <property type="match status" value="1"/>
</dbReference>
<dbReference type="Proteomes" id="UP000477951">
    <property type="component" value="Unassembled WGS sequence"/>
</dbReference>
<name>A0A6L6VNK5_AGRVI</name>
<dbReference type="RefSeq" id="WP_156616683.1">
    <property type="nucleotide sequence ID" value="NZ_WPHR01000058.1"/>
</dbReference>
<accession>A0A6L6VNK5</accession>
<dbReference type="GO" id="GO:0009098">
    <property type="term" value="P:L-leucine biosynthetic process"/>
    <property type="evidence" value="ECO:0007669"/>
    <property type="project" value="TreeGrafter"/>
</dbReference>